<dbReference type="Proteomes" id="UP001145114">
    <property type="component" value="Unassembled WGS sequence"/>
</dbReference>
<name>A0ACC1HFH4_9FUNG</name>
<accession>A0ACC1HFH4</accession>
<evidence type="ECO:0000313" key="2">
    <source>
        <dbReference type="Proteomes" id="UP001145114"/>
    </source>
</evidence>
<evidence type="ECO:0000313" key="1">
    <source>
        <dbReference type="EMBL" id="KAJ1675217.1"/>
    </source>
</evidence>
<feature type="non-terminal residue" evidence="1">
    <location>
        <position position="391"/>
    </location>
</feature>
<proteinExistence type="predicted"/>
<reference evidence="1" key="1">
    <citation type="submission" date="2022-06" db="EMBL/GenBank/DDBJ databases">
        <title>Phylogenomic reconstructions and comparative analyses of Kickxellomycotina fungi.</title>
        <authorList>
            <person name="Reynolds N.K."/>
            <person name="Stajich J.E."/>
            <person name="Barry K."/>
            <person name="Grigoriev I.V."/>
            <person name="Crous P."/>
            <person name="Smith M.E."/>
        </authorList>
    </citation>
    <scope>NUCLEOTIDE SEQUENCE</scope>
    <source>
        <strain evidence="1">RSA 2271</strain>
    </source>
</reference>
<organism evidence="1 2">
    <name type="scientific">Spiromyces aspiralis</name>
    <dbReference type="NCBI Taxonomy" id="68401"/>
    <lineage>
        <taxon>Eukaryota</taxon>
        <taxon>Fungi</taxon>
        <taxon>Fungi incertae sedis</taxon>
        <taxon>Zoopagomycota</taxon>
        <taxon>Kickxellomycotina</taxon>
        <taxon>Kickxellomycetes</taxon>
        <taxon>Kickxellales</taxon>
        <taxon>Kickxellaceae</taxon>
        <taxon>Spiromyces</taxon>
    </lineage>
</organism>
<gene>
    <name evidence="1" type="ORF">EV182_001702</name>
</gene>
<comment type="caution">
    <text evidence="1">The sequence shown here is derived from an EMBL/GenBank/DDBJ whole genome shotgun (WGS) entry which is preliminary data.</text>
</comment>
<sequence>MRRPLCQKHATKAGELDQNSARRRPRHMILKESEDEFDEDVNRVVHDEKHDGNGEVTQKEGSTEDNGAEEEEVIIEESLASGSLGQASINTKQGDDESTNNGSENPGSVEDLFNRDVADDNCCCIQPLYAPPTQEDSSEKVATDKFVSPKTMPASARKQPSTEMNLAPQKAEANTKKLSTRHKTSASPAPWSLFGASQDWDRPSKPEPEDDSLTTGSLPHHCPSVAAVDSEAPSYKKLKLNRHRRSHSGLKESPSSVIDGHHPDSVQSQDASGNTAPLQAPVVEAQPIQRHPEEANAGLGQKMDTVLAKIETLNSHIADEASIHRKILSKVEEISERTNKRGIAPESLSLFRSLNGTGQHSSSSGGAQVTSSQAPPLLASSPNVSILSRLN</sequence>
<keyword evidence="2" id="KW-1185">Reference proteome</keyword>
<dbReference type="EMBL" id="JAMZIH010005420">
    <property type="protein sequence ID" value="KAJ1675217.1"/>
    <property type="molecule type" value="Genomic_DNA"/>
</dbReference>
<protein>
    <submittedName>
        <fullName evidence="1">Uncharacterized protein</fullName>
    </submittedName>
</protein>